<evidence type="ECO:0000313" key="4">
    <source>
        <dbReference type="EMBL" id="CEL11952.1"/>
    </source>
</evidence>
<dbReference type="AlphaFoldDB" id="A0A0U5GJK1"/>
<reference evidence="5" key="1">
    <citation type="journal article" date="2016" name="Genome Announc.">
        <title>Draft genome sequences of fungus Aspergillus calidoustus.</title>
        <authorList>
            <person name="Horn F."/>
            <person name="Linde J."/>
            <person name="Mattern D.J."/>
            <person name="Walther G."/>
            <person name="Guthke R."/>
            <person name="Scherlach K."/>
            <person name="Martin K."/>
            <person name="Brakhage A.A."/>
            <person name="Petzke L."/>
            <person name="Valiante V."/>
        </authorList>
    </citation>
    <scope>NUCLEOTIDE SEQUENCE [LARGE SCALE GENOMIC DNA]</scope>
    <source>
        <strain evidence="5">SF006504</strain>
    </source>
</reference>
<dbReference type="STRING" id="454130.A0A0U5GJK1"/>
<dbReference type="SUPFAM" id="SSF57667">
    <property type="entry name" value="beta-beta-alpha zinc fingers"/>
    <property type="match status" value="1"/>
</dbReference>
<protein>
    <recommendedName>
        <fullName evidence="3">C2H2-type domain-containing protein</fullName>
    </recommendedName>
</protein>
<dbReference type="InterPro" id="IPR036236">
    <property type="entry name" value="Znf_C2H2_sf"/>
</dbReference>
<name>A0A0U5GJK1_ASPCI</name>
<evidence type="ECO:0000256" key="2">
    <source>
        <dbReference type="SAM" id="MobiDB-lite"/>
    </source>
</evidence>
<dbReference type="GO" id="GO:0008270">
    <property type="term" value="F:zinc ion binding"/>
    <property type="evidence" value="ECO:0007669"/>
    <property type="project" value="UniProtKB-KW"/>
</dbReference>
<organism evidence="4 5">
    <name type="scientific">Aspergillus calidoustus</name>
    <dbReference type="NCBI Taxonomy" id="454130"/>
    <lineage>
        <taxon>Eukaryota</taxon>
        <taxon>Fungi</taxon>
        <taxon>Dikarya</taxon>
        <taxon>Ascomycota</taxon>
        <taxon>Pezizomycotina</taxon>
        <taxon>Eurotiomycetes</taxon>
        <taxon>Eurotiomycetidae</taxon>
        <taxon>Eurotiales</taxon>
        <taxon>Aspergillaceae</taxon>
        <taxon>Aspergillus</taxon>
        <taxon>Aspergillus subgen. Nidulantes</taxon>
    </lineage>
</organism>
<keyword evidence="1" id="KW-0862">Zinc</keyword>
<dbReference type="Proteomes" id="UP000054771">
    <property type="component" value="Unassembled WGS sequence"/>
</dbReference>
<keyword evidence="5" id="KW-1185">Reference proteome</keyword>
<dbReference type="SMART" id="SM00355">
    <property type="entry name" value="ZnF_C2H2"/>
    <property type="match status" value="2"/>
</dbReference>
<feature type="domain" description="C2H2-type" evidence="3">
    <location>
        <begin position="60"/>
        <end position="87"/>
    </location>
</feature>
<feature type="region of interest" description="Disordered" evidence="2">
    <location>
        <begin position="134"/>
        <end position="170"/>
    </location>
</feature>
<proteinExistence type="predicted"/>
<keyword evidence="1" id="KW-0479">Metal-binding</keyword>
<dbReference type="PROSITE" id="PS00028">
    <property type="entry name" value="ZINC_FINGER_C2H2_1"/>
    <property type="match status" value="1"/>
</dbReference>
<sequence>MSSVSLNNSICPVCQRNYRGPRSRDCLRDHLWEFSSRCERHLEQYTYYFPRARRCDKPGVSCSLCSRRYTRPSSLKRHLAAHGPKKHLCHGCGKTFREKRNVEEHLQKRRCKLSQTHEVEPQNLRIDHDQEVFTPAEPTNGGAEETTSRLSRPVATRPEETTSLCGHTEPIEPQNFDLSTLVQIFNSENLVANSAPNYNTSTVVEPLNSDCLNPLLIDRSLSNVDPHSFDLSTMVHGFHDASAYTFTENFDLSALVRPYGGSMLSAQGLISTQPGVVFHG</sequence>
<dbReference type="Gene3D" id="3.30.160.60">
    <property type="entry name" value="Classic Zinc Finger"/>
    <property type="match status" value="1"/>
</dbReference>
<gene>
    <name evidence="4" type="ORF">ASPCAL15046</name>
</gene>
<dbReference type="InterPro" id="IPR013087">
    <property type="entry name" value="Znf_C2H2_type"/>
</dbReference>
<evidence type="ECO:0000259" key="3">
    <source>
        <dbReference type="PROSITE" id="PS50157"/>
    </source>
</evidence>
<dbReference type="PROSITE" id="PS50157">
    <property type="entry name" value="ZINC_FINGER_C2H2_2"/>
    <property type="match status" value="2"/>
</dbReference>
<evidence type="ECO:0000256" key="1">
    <source>
        <dbReference type="PROSITE-ProRule" id="PRU00042"/>
    </source>
</evidence>
<feature type="domain" description="C2H2-type" evidence="3">
    <location>
        <begin position="87"/>
        <end position="122"/>
    </location>
</feature>
<dbReference type="Pfam" id="PF00096">
    <property type="entry name" value="zf-C2H2"/>
    <property type="match status" value="2"/>
</dbReference>
<accession>A0A0U5GJK1</accession>
<dbReference type="EMBL" id="CDMC01000036">
    <property type="protein sequence ID" value="CEL11952.1"/>
    <property type="molecule type" value="Genomic_DNA"/>
</dbReference>
<evidence type="ECO:0000313" key="5">
    <source>
        <dbReference type="Proteomes" id="UP000054771"/>
    </source>
</evidence>
<dbReference type="OrthoDB" id="6077919at2759"/>
<keyword evidence="1" id="KW-0863">Zinc-finger</keyword>